<sequence>MVSVKTNDRILDKEWIQLMKEAKQMGLSPSDIKQFLNKKKC</sequence>
<dbReference type="SUPFAM" id="SSF47406">
    <property type="entry name" value="SinR repressor dimerisation domain-like"/>
    <property type="match status" value="1"/>
</dbReference>
<accession>E6TXK0</accession>
<dbReference type="AlphaFoldDB" id="E6TXK0"/>
<dbReference type="STRING" id="649639.Bcell_0532"/>
<proteinExistence type="predicted"/>
<reference evidence="2" key="1">
    <citation type="submission" date="2010-12" db="EMBL/GenBank/DDBJ databases">
        <title>Complete sequence of Bacillus cellulosilyticus DSM 2522.</title>
        <authorList>
            <consortium name="US DOE Joint Genome Institute"/>
            <person name="Lucas S."/>
            <person name="Copeland A."/>
            <person name="Lapidus A."/>
            <person name="Cheng J.-F."/>
            <person name="Bruce D."/>
            <person name="Goodwin L."/>
            <person name="Pitluck S."/>
            <person name="Chertkov O."/>
            <person name="Detter J.C."/>
            <person name="Han C."/>
            <person name="Tapia R."/>
            <person name="Land M."/>
            <person name="Hauser L."/>
            <person name="Jeffries C."/>
            <person name="Kyrpides N."/>
            <person name="Ivanova N."/>
            <person name="Mikhailova N."/>
            <person name="Brumm P."/>
            <person name="Mead D."/>
            <person name="Woyke T."/>
        </authorList>
    </citation>
    <scope>NUCLEOTIDE SEQUENCE [LARGE SCALE GENOMIC DNA]</scope>
    <source>
        <strain evidence="2">DSM 2522</strain>
    </source>
</reference>
<evidence type="ECO:0000313" key="3">
    <source>
        <dbReference type="Proteomes" id="UP000001401"/>
    </source>
</evidence>
<dbReference type="Pfam" id="PF08671">
    <property type="entry name" value="SinI"/>
    <property type="match status" value="1"/>
</dbReference>
<dbReference type="OrthoDB" id="2721940at2"/>
<feature type="domain" description="Sin" evidence="1">
    <location>
        <begin position="2"/>
        <end position="40"/>
    </location>
</feature>
<dbReference type="Proteomes" id="UP000001401">
    <property type="component" value="Chromosome"/>
</dbReference>
<protein>
    <submittedName>
        <fullName evidence="2">SinR repressor domain protein dimerization</fullName>
    </submittedName>
</protein>
<dbReference type="InterPro" id="IPR010981">
    <property type="entry name" value="SinR/SinI_dimer_dom"/>
</dbReference>
<dbReference type="EMBL" id="CP002394">
    <property type="protein sequence ID" value="ADU28814.1"/>
    <property type="molecule type" value="Genomic_DNA"/>
</dbReference>
<dbReference type="PROSITE" id="PS51500">
    <property type="entry name" value="SIN"/>
    <property type="match status" value="1"/>
</dbReference>
<dbReference type="GO" id="GO:0006355">
    <property type="term" value="P:regulation of DNA-templated transcription"/>
    <property type="evidence" value="ECO:0007669"/>
    <property type="project" value="InterPro"/>
</dbReference>
<dbReference type="InterPro" id="IPR036281">
    <property type="entry name" value="SinR/SinI_dimer_dom_sf"/>
</dbReference>
<name>E6TXK0_EVAC2</name>
<dbReference type="GO" id="GO:0046983">
    <property type="term" value="F:protein dimerization activity"/>
    <property type="evidence" value="ECO:0007669"/>
    <property type="project" value="InterPro"/>
</dbReference>
<dbReference type="RefSeq" id="WP_013487155.1">
    <property type="nucleotide sequence ID" value="NC_014829.1"/>
</dbReference>
<gene>
    <name evidence="2" type="ordered locus">Bcell_0532</name>
</gene>
<evidence type="ECO:0000259" key="1">
    <source>
        <dbReference type="PROSITE" id="PS51500"/>
    </source>
</evidence>
<evidence type="ECO:0000313" key="2">
    <source>
        <dbReference type="EMBL" id="ADU28814.1"/>
    </source>
</evidence>
<organism evidence="2 3">
    <name type="scientific">Evansella cellulosilytica (strain ATCC 21833 / DSM 2522 / FERM P-1141 / JCM 9156 / N-4)</name>
    <name type="common">Bacillus cellulosilyticus</name>
    <dbReference type="NCBI Taxonomy" id="649639"/>
    <lineage>
        <taxon>Bacteria</taxon>
        <taxon>Bacillati</taxon>
        <taxon>Bacillota</taxon>
        <taxon>Bacilli</taxon>
        <taxon>Bacillales</taxon>
        <taxon>Bacillaceae</taxon>
        <taxon>Evansella</taxon>
    </lineage>
</organism>
<dbReference type="KEGG" id="bco:Bcell_0532"/>
<dbReference type="HOGENOM" id="CLU_218254_0_0_9"/>
<keyword evidence="3" id="KW-1185">Reference proteome</keyword>